<keyword evidence="4" id="KW-1185">Reference proteome</keyword>
<dbReference type="SUPFAM" id="SSF53850">
    <property type="entry name" value="Periplasmic binding protein-like II"/>
    <property type="match status" value="1"/>
</dbReference>
<dbReference type="RefSeq" id="WP_071016757.1">
    <property type="nucleotide sequence ID" value="NZ_CP017755.1"/>
</dbReference>
<dbReference type="PANTHER" id="PTHR42928:SF5">
    <property type="entry name" value="BLR1237 PROTEIN"/>
    <property type="match status" value="1"/>
</dbReference>
<comment type="similarity">
    <text evidence="1">Belongs to the UPF0065 (bug) family.</text>
</comment>
<keyword evidence="2" id="KW-0732">Signal</keyword>
<evidence type="ECO:0000256" key="1">
    <source>
        <dbReference type="ARBA" id="ARBA00006987"/>
    </source>
</evidence>
<name>A0ABM6FAR9_9BURK</name>
<evidence type="ECO:0000256" key="2">
    <source>
        <dbReference type="SAM" id="SignalP"/>
    </source>
</evidence>
<organism evidence="3 4">
    <name type="scientific">Cupriavidus malaysiensis</name>
    <dbReference type="NCBI Taxonomy" id="367825"/>
    <lineage>
        <taxon>Bacteria</taxon>
        <taxon>Pseudomonadati</taxon>
        <taxon>Pseudomonadota</taxon>
        <taxon>Betaproteobacteria</taxon>
        <taxon>Burkholderiales</taxon>
        <taxon>Burkholderiaceae</taxon>
        <taxon>Cupriavidus</taxon>
    </lineage>
</organism>
<gene>
    <name evidence="3" type="ORF">BKK80_23045</name>
</gene>
<accession>A0ABM6FAR9</accession>
<dbReference type="Pfam" id="PF03401">
    <property type="entry name" value="TctC"/>
    <property type="match status" value="1"/>
</dbReference>
<evidence type="ECO:0008006" key="5">
    <source>
        <dbReference type="Google" id="ProtNLM"/>
    </source>
</evidence>
<proteinExistence type="inferred from homology"/>
<dbReference type="PANTHER" id="PTHR42928">
    <property type="entry name" value="TRICARBOXYLATE-BINDING PROTEIN"/>
    <property type="match status" value="1"/>
</dbReference>
<dbReference type="InterPro" id="IPR042100">
    <property type="entry name" value="Bug_dom1"/>
</dbReference>
<evidence type="ECO:0000313" key="3">
    <source>
        <dbReference type="EMBL" id="AOZ08782.1"/>
    </source>
</evidence>
<dbReference type="PIRSF" id="PIRSF017082">
    <property type="entry name" value="YflP"/>
    <property type="match status" value="1"/>
</dbReference>
<dbReference type="Gene3D" id="3.40.190.150">
    <property type="entry name" value="Bordetella uptake gene, domain 1"/>
    <property type="match status" value="1"/>
</dbReference>
<dbReference type="InterPro" id="IPR005064">
    <property type="entry name" value="BUG"/>
</dbReference>
<dbReference type="PROSITE" id="PS51257">
    <property type="entry name" value="PROKAR_LIPOPROTEIN"/>
    <property type="match status" value="1"/>
</dbReference>
<feature type="chain" id="PRO_5046612337" description="Tripartite tricarboxylate transporter substrate binding protein" evidence="2">
    <location>
        <begin position="31"/>
        <end position="329"/>
    </location>
</feature>
<evidence type="ECO:0000313" key="4">
    <source>
        <dbReference type="Proteomes" id="UP000177515"/>
    </source>
</evidence>
<reference evidence="3 4" key="1">
    <citation type="submission" date="2016-10" db="EMBL/GenBank/DDBJ databases">
        <title>Complete genome sequences of three Cupriavidus strains isolated from various Malaysian environments.</title>
        <authorList>
            <person name="Abdullah A.A.-A."/>
            <person name="Shafie N.A.H."/>
            <person name="Lau N.S."/>
        </authorList>
    </citation>
    <scope>NUCLEOTIDE SEQUENCE [LARGE SCALE GENOMIC DNA]</scope>
    <source>
        <strain evidence="3 4">USMAA1020</strain>
    </source>
</reference>
<feature type="signal peptide" evidence="2">
    <location>
        <begin position="1"/>
        <end position="30"/>
    </location>
</feature>
<dbReference type="Gene3D" id="3.40.190.10">
    <property type="entry name" value="Periplasmic binding protein-like II"/>
    <property type="match status" value="1"/>
</dbReference>
<dbReference type="EMBL" id="CP017755">
    <property type="protein sequence ID" value="AOZ08782.1"/>
    <property type="molecule type" value="Genomic_DNA"/>
</dbReference>
<dbReference type="Proteomes" id="UP000177515">
    <property type="component" value="Chromosome 2"/>
</dbReference>
<dbReference type="CDD" id="cd07012">
    <property type="entry name" value="PBP2_Bug_TTT"/>
    <property type="match status" value="1"/>
</dbReference>
<sequence length="329" mass="35425">MTAARFTLRTARTAGAALAMVLACAPAARAEGQPAYPTRPLTLIVPYAPGGTTDVVARQFAQSLQGALGQSVVVENKPGVAGTMGALALRQAAPDGYTLSLMPVTVFRQPFIQKTAFDPARDFTYLSRITGYIFGVVVRADSPWRGWADFLRDARARPGGISYGSPGQYSSPHVTMLELAAKEKLDVNHIPFKGDADCLNALMGNHVQLCAAGSAAGALVDAGKLRWLNLWTAQRSPRWPDAPTLRELGYDMVSSSPYGVAGPKGMAPQVVAVLQDALRRATEDPRYLATLKRMDQEPMYLDSAAYTRFALQQIAEEKALVERLGIRAD</sequence>
<protein>
    <recommendedName>
        <fullName evidence="5">Tripartite tricarboxylate transporter substrate binding protein</fullName>
    </recommendedName>
</protein>